<keyword evidence="2" id="KW-1185">Reference proteome</keyword>
<reference evidence="2" key="1">
    <citation type="submission" date="2013-02" db="EMBL/GenBank/DDBJ databases">
        <authorList>
            <person name="Hughes D."/>
        </authorList>
    </citation>
    <scope>NUCLEOTIDE SEQUENCE</scope>
    <source>
        <strain>Durham</strain>
        <strain evidence="2">NC isolate 2 -- Noor lab</strain>
    </source>
</reference>
<evidence type="ECO:0000313" key="2">
    <source>
        <dbReference type="Proteomes" id="UP000015102"/>
    </source>
</evidence>
<dbReference type="EMBL" id="CAQQ02198279">
    <property type="status" value="NOT_ANNOTATED_CDS"/>
    <property type="molecule type" value="Genomic_DNA"/>
</dbReference>
<dbReference type="STRING" id="36166.T1GN12"/>
<protein>
    <submittedName>
        <fullName evidence="1">Uncharacterized protein</fullName>
    </submittedName>
</protein>
<reference evidence="1" key="2">
    <citation type="submission" date="2015-06" db="UniProtKB">
        <authorList>
            <consortium name="EnsemblMetazoa"/>
        </authorList>
    </citation>
    <scope>IDENTIFICATION</scope>
</reference>
<dbReference type="EMBL" id="CAQQ02198280">
    <property type="status" value="NOT_ANNOTATED_CDS"/>
    <property type="molecule type" value="Genomic_DNA"/>
</dbReference>
<dbReference type="Proteomes" id="UP000015102">
    <property type="component" value="Unassembled WGS sequence"/>
</dbReference>
<proteinExistence type="predicted"/>
<evidence type="ECO:0000313" key="1">
    <source>
        <dbReference type="EnsemblMetazoa" id="MESCA004951-PA"/>
    </source>
</evidence>
<dbReference type="EMBL" id="CAQQ02198281">
    <property type="status" value="NOT_ANNOTATED_CDS"/>
    <property type="molecule type" value="Genomic_DNA"/>
</dbReference>
<dbReference type="EnsemblMetazoa" id="MESCA004951-RA">
    <property type="protein sequence ID" value="MESCA004951-PA"/>
    <property type="gene ID" value="MESCA004951"/>
</dbReference>
<organism evidence="1 2">
    <name type="scientific">Megaselia scalaris</name>
    <name type="common">Humpbacked fly</name>
    <name type="synonym">Phora scalaris</name>
    <dbReference type="NCBI Taxonomy" id="36166"/>
    <lineage>
        <taxon>Eukaryota</taxon>
        <taxon>Metazoa</taxon>
        <taxon>Ecdysozoa</taxon>
        <taxon>Arthropoda</taxon>
        <taxon>Hexapoda</taxon>
        <taxon>Insecta</taxon>
        <taxon>Pterygota</taxon>
        <taxon>Neoptera</taxon>
        <taxon>Endopterygota</taxon>
        <taxon>Diptera</taxon>
        <taxon>Brachycera</taxon>
        <taxon>Muscomorpha</taxon>
        <taxon>Platypezoidea</taxon>
        <taxon>Phoridae</taxon>
        <taxon>Megaseliini</taxon>
        <taxon>Megaselia</taxon>
    </lineage>
</organism>
<dbReference type="AlphaFoldDB" id="T1GN12"/>
<name>T1GN12_MEGSC</name>
<dbReference type="HOGENOM" id="CLU_1751821_0_0_1"/>
<sequence>MIFKEINNHPDDPNHRIRLVRHFLQQNKTVEAFKYCHGLLLEGFEMLGDSSEWYEVVALVLNKYKQIPNINKEWDYYLMLIVCLERQVFISFNSTLQESNSVDVANLIFNFDQSLYQISELIDKIDIDRTFSLTSWHITKANCASMRPL</sequence>
<accession>T1GN12</accession>